<sequence length="124" mass="14295">MHHTSIQQLQHRHHPNGLPMDIIIIIRMMFDGLPNLLIKYLEFIPAAAAVEHILQIHFHRLRYHNYSATVAFSSFLIPILAYTSWNGKRSAAIRLQQQQSTSPPYRTIEKCSSLVSGLYDMVVK</sequence>
<keyword evidence="1" id="KW-0472">Membrane</keyword>
<dbReference type="EMBL" id="CMVM020000180">
    <property type="status" value="NOT_ANNOTATED_CDS"/>
    <property type="molecule type" value="Genomic_DNA"/>
</dbReference>
<dbReference type="Proteomes" id="UP000024404">
    <property type="component" value="Unassembled WGS sequence"/>
</dbReference>
<keyword evidence="1" id="KW-0812">Transmembrane</keyword>
<accession>A0A8R1XZ21</accession>
<feature type="transmembrane region" description="Helical" evidence="1">
    <location>
        <begin position="66"/>
        <end position="85"/>
    </location>
</feature>
<evidence type="ECO:0000256" key="1">
    <source>
        <dbReference type="SAM" id="Phobius"/>
    </source>
</evidence>
<proteinExistence type="predicted"/>
<evidence type="ECO:0000313" key="2">
    <source>
        <dbReference type="EnsemblMetazoa" id="OVOC6765.1"/>
    </source>
</evidence>
<dbReference type="AlphaFoldDB" id="A0A8R1XZ21"/>
<protein>
    <submittedName>
        <fullName evidence="2">Uncharacterized protein</fullName>
    </submittedName>
</protein>
<keyword evidence="3" id="KW-1185">Reference proteome</keyword>
<organism evidence="2 3">
    <name type="scientific">Onchocerca volvulus</name>
    <dbReference type="NCBI Taxonomy" id="6282"/>
    <lineage>
        <taxon>Eukaryota</taxon>
        <taxon>Metazoa</taxon>
        <taxon>Ecdysozoa</taxon>
        <taxon>Nematoda</taxon>
        <taxon>Chromadorea</taxon>
        <taxon>Rhabditida</taxon>
        <taxon>Spirurina</taxon>
        <taxon>Spiruromorpha</taxon>
        <taxon>Filarioidea</taxon>
        <taxon>Onchocercidae</taxon>
        <taxon>Onchocerca</taxon>
    </lineage>
</organism>
<evidence type="ECO:0000313" key="3">
    <source>
        <dbReference type="Proteomes" id="UP000024404"/>
    </source>
</evidence>
<reference evidence="3" key="1">
    <citation type="submission" date="2013-10" db="EMBL/GenBank/DDBJ databases">
        <title>Genome sequencing of Onchocerca volvulus.</title>
        <authorList>
            <person name="Cotton J."/>
            <person name="Tsai J."/>
            <person name="Stanley E."/>
            <person name="Tracey A."/>
            <person name="Holroyd N."/>
            <person name="Lustigman S."/>
            <person name="Berriman M."/>
        </authorList>
    </citation>
    <scope>NUCLEOTIDE SEQUENCE</scope>
</reference>
<dbReference type="EnsemblMetazoa" id="OVOC6765.1">
    <property type="protein sequence ID" value="OVOC6765.1"/>
    <property type="gene ID" value="WBGene00243574"/>
</dbReference>
<name>A0A8R1XZ21_ONCVO</name>
<reference evidence="2" key="2">
    <citation type="submission" date="2022-06" db="UniProtKB">
        <authorList>
            <consortium name="EnsemblMetazoa"/>
        </authorList>
    </citation>
    <scope>IDENTIFICATION</scope>
</reference>
<keyword evidence="1" id="KW-1133">Transmembrane helix</keyword>